<reference evidence="2" key="2">
    <citation type="submission" date="2021-08" db="EMBL/GenBank/DDBJ databases">
        <authorList>
            <person name="Eriksson T."/>
        </authorList>
    </citation>
    <scope>NUCLEOTIDE SEQUENCE</scope>
    <source>
        <strain evidence="2">Stoneville</strain>
        <tissue evidence="2">Whole head</tissue>
    </source>
</reference>
<name>A0A8J6L627_TENMO</name>
<comment type="caution">
    <text evidence="2">The sequence shown here is derived from an EMBL/GenBank/DDBJ whole genome shotgun (WGS) entry which is preliminary data.</text>
</comment>
<evidence type="ECO:0000256" key="1">
    <source>
        <dbReference type="SAM" id="MobiDB-lite"/>
    </source>
</evidence>
<dbReference type="Proteomes" id="UP000719412">
    <property type="component" value="Unassembled WGS sequence"/>
</dbReference>
<dbReference type="AlphaFoldDB" id="A0A8J6L627"/>
<organism evidence="2 3">
    <name type="scientific">Tenebrio molitor</name>
    <name type="common">Yellow mealworm beetle</name>
    <dbReference type="NCBI Taxonomy" id="7067"/>
    <lineage>
        <taxon>Eukaryota</taxon>
        <taxon>Metazoa</taxon>
        <taxon>Ecdysozoa</taxon>
        <taxon>Arthropoda</taxon>
        <taxon>Hexapoda</taxon>
        <taxon>Insecta</taxon>
        <taxon>Pterygota</taxon>
        <taxon>Neoptera</taxon>
        <taxon>Endopterygota</taxon>
        <taxon>Coleoptera</taxon>
        <taxon>Polyphaga</taxon>
        <taxon>Cucujiformia</taxon>
        <taxon>Tenebrionidae</taxon>
        <taxon>Tenebrio</taxon>
    </lineage>
</organism>
<evidence type="ECO:0000313" key="2">
    <source>
        <dbReference type="EMBL" id="KAH0808895.1"/>
    </source>
</evidence>
<protein>
    <submittedName>
        <fullName evidence="2">Uncharacterized protein</fullName>
    </submittedName>
</protein>
<reference evidence="2" key="1">
    <citation type="journal article" date="2020" name="J Insects Food Feed">
        <title>The yellow mealworm (Tenebrio molitor) genome: a resource for the emerging insects as food and feed industry.</title>
        <authorList>
            <person name="Eriksson T."/>
            <person name="Andere A."/>
            <person name="Kelstrup H."/>
            <person name="Emery V."/>
            <person name="Picard C."/>
        </authorList>
    </citation>
    <scope>NUCLEOTIDE SEQUENCE</scope>
    <source>
        <strain evidence="2">Stoneville</strain>
        <tissue evidence="2">Whole head</tissue>
    </source>
</reference>
<accession>A0A8J6L627</accession>
<feature type="region of interest" description="Disordered" evidence="1">
    <location>
        <begin position="143"/>
        <end position="162"/>
    </location>
</feature>
<keyword evidence="3" id="KW-1185">Reference proteome</keyword>
<evidence type="ECO:0000313" key="3">
    <source>
        <dbReference type="Proteomes" id="UP000719412"/>
    </source>
</evidence>
<dbReference type="EMBL" id="JABDTM020028461">
    <property type="protein sequence ID" value="KAH0808895.1"/>
    <property type="molecule type" value="Genomic_DNA"/>
</dbReference>
<gene>
    <name evidence="2" type="ORF">GEV33_013893</name>
</gene>
<sequence>MNSGEMISAEFCSFCRSLASPAVLVGKACECNKCAPARSMHFQVRSARRAPAGVNLCNRRPTVPCRLMLQSRTHTHMDELVSGVLFSVARGRINVSPSCRRASLYYRRRTALCFDNVSVQLIKTAIAGIHILPTFSPPDQPSNEICQQGHNRPTSLETVDTSAADTPWDGGEFRVLSCAPNLLAGVKHSSRSFCGVVTFTSSHSIRCEHSELVASIALLDVHSQLQLNHRLVLVGGRKGRRRHVEEDEKDDDDQDRRRRFEMRVEQQQRFVGFGVERCEMRKKLLLIMSVESRNDGSFFVVCRVLEFNYVFHQASSGTDSGHTRSGGVLSWNYCVAGSDFAVELFCLPVESRSVQKWWMRHHSGRSRRDGSSVRWRFSGGIFVFDRPACNLRVEQLIKSRVRQLEWNLRSASSKRASVSTPKRALKSCELKRRWRERARRAPKCSPRLKCVGKRCPGGRADGGIEAILGVDFLTSRFCPGERSGRRPVRRKQCRIKAFTGTEVERVQRAPTDRAWNTACDVTTAVGAVVEYICTGAIAESIFHSDRAWRRRSRTCPDGFGESHLASAAGYKGARPPVSVYPIAYTYQSKAVTWRMAPISNSSVRRPQCITDECALNFALLSSSAELNPNRRFRRVEVNTRSLAHPPLRVVEGPTCIAATRGNFQLRYSRIDNFDTAGDRFSMLSQLKMVREDESSCHVVVPQNVPCVPDFGGAARRPPWKFYRFVRDGDENFGMDGERTPVPTAREVLKGNQRSKGSFSLGDRPPHAPAINARGWAGGSKVADQPVLFDCTWCSSIGRCIGYDRGVLSIFVSNAPLPRDFRPALAHVHREF</sequence>
<proteinExistence type="predicted"/>